<dbReference type="GO" id="GO:0004505">
    <property type="term" value="F:phenylalanine 4-monooxygenase activity"/>
    <property type="evidence" value="ECO:0007669"/>
    <property type="project" value="UniProtKB-EC"/>
</dbReference>
<evidence type="ECO:0000256" key="3">
    <source>
        <dbReference type="ARBA" id="ARBA00011995"/>
    </source>
</evidence>
<keyword evidence="7" id="KW-0503">Monooxygenase</keyword>
<evidence type="ECO:0000259" key="9">
    <source>
        <dbReference type="PROSITE" id="PS51410"/>
    </source>
</evidence>
<feature type="binding site" evidence="8">
    <location>
        <position position="310"/>
    </location>
    <ligand>
        <name>Fe cation</name>
        <dbReference type="ChEBI" id="CHEBI:24875"/>
    </ligand>
</feature>
<dbReference type="AlphaFoldDB" id="A0AAD1UGX9"/>
<dbReference type="CDD" id="cd04880">
    <property type="entry name" value="ACT_AAAH-PDT-like"/>
    <property type="match status" value="1"/>
</dbReference>
<dbReference type="SUPFAM" id="SSF56534">
    <property type="entry name" value="Aromatic aminoacid monoxygenases, catalytic and oligomerization domains"/>
    <property type="match status" value="1"/>
</dbReference>
<dbReference type="Gene3D" id="1.10.800.10">
    <property type="entry name" value="Aromatic amino acid hydroxylase"/>
    <property type="match status" value="1"/>
</dbReference>
<keyword evidence="4 8" id="KW-0479">Metal-binding</keyword>
<feature type="binding site" evidence="8">
    <location>
        <position position="305"/>
    </location>
    <ligand>
        <name>Fe cation</name>
        <dbReference type="ChEBI" id="CHEBI:24875"/>
    </ligand>
</feature>
<evidence type="ECO:0000256" key="8">
    <source>
        <dbReference type="PIRSR" id="PIRSR601273-2"/>
    </source>
</evidence>
<feature type="domain" description="ACT" evidence="10">
    <location>
        <begin position="56"/>
        <end position="138"/>
    </location>
</feature>
<dbReference type="PROSITE" id="PS51410">
    <property type="entry name" value="BH4_AAA_HYDROXYL_2"/>
    <property type="match status" value="1"/>
</dbReference>
<dbReference type="InterPro" id="IPR001273">
    <property type="entry name" value="ArAA_hydroxylase"/>
</dbReference>
<keyword evidence="12" id="KW-1185">Reference proteome</keyword>
<comment type="similarity">
    <text evidence="2">Belongs to the biopterin-dependent aromatic amino acid hydroxylase family.</text>
</comment>
<keyword evidence="6 8" id="KW-0408">Iron</keyword>
<accession>A0AAD1UGX9</accession>
<dbReference type="InterPro" id="IPR002912">
    <property type="entry name" value="ACT_dom"/>
</dbReference>
<dbReference type="Pfam" id="PF00351">
    <property type="entry name" value="Biopterin_H"/>
    <property type="match status" value="1"/>
</dbReference>
<dbReference type="Gene3D" id="3.30.70.260">
    <property type="match status" value="1"/>
</dbReference>
<dbReference type="InterPro" id="IPR036951">
    <property type="entry name" value="ArAA_hydroxylase_sf"/>
</dbReference>
<comment type="caution">
    <text evidence="11">The sequence shown here is derived from an EMBL/GenBank/DDBJ whole genome shotgun (WGS) entry which is preliminary data.</text>
</comment>
<dbReference type="EC" id="1.14.16.1" evidence="3"/>
<dbReference type="Proteomes" id="UP001295684">
    <property type="component" value="Unassembled WGS sequence"/>
</dbReference>
<dbReference type="InterPro" id="IPR036329">
    <property type="entry name" value="Aro-AA_hydroxylase_C_sf"/>
</dbReference>
<dbReference type="InterPro" id="IPR045865">
    <property type="entry name" value="ACT-like_dom_sf"/>
</dbReference>
<dbReference type="EMBL" id="CAMPGE010008855">
    <property type="protein sequence ID" value="CAI2367741.1"/>
    <property type="molecule type" value="Genomic_DNA"/>
</dbReference>
<dbReference type="PRINTS" id="PR00372">
    <property type="entry name" value="FYWHYDRXLASE"/>
</dbReference>
<evidence type="ECO:0000256" key="4">
    <source>
        <dbReference type="ARBA" id="ARBA00022723"/>
    </source>
</evidence>
<organism evidence="11 12">
    <name type="scientific">Euplotes crassus</name>
    <dbReference type="NCBI Taxonomy" id="5936"/>
    <lineage>
        <taxon>Eukaryota</taxon>
        <taxon>Sar</taxon>
        <taxon>Alveolata</taxon>
        <taxon>Ciliophora</taxon>
        <taxon>Intramacronucleata</taxon>
        <taxon>Spirotrichea</taxon>
        <taxon>Hypotrichia</taxon>
        <taxon>Euplotida</taxon>
        <taxon>Euplotidae</taxon>
        <taxon>Moneuplotes</taxon>
    </lineage>
</organism>
<gene>
    <name evidence="11" type="ORF">ECRASSUSDP1_LOCUS9029</name>
</gene>
<dbReference type="GO" id="GO:0005506">
    <property type="term" value="F:iron ion binding"/>
    <property type="evidence" value="ECO:0007669"/>
    <property type="project" value="InterPro"/>
</dbReference>
<keyword evidence="5" id="KW-0560">Oxidoreductase</keyword>
<evidence type="ECO:0000256" key="6">
    <source>
        <dbReference type="ARBA" id="ARBA00023004"/>
    </source>
</evidence>
<evidence type="ECO:0000256" key="5">
    <source>
        <dbReference type="ARBA" id="ARBA00023002"/>
    </source>
</evidence>
<evidence type="ECO:0000313" key="11">
    <source>
        <dbReference type="EMBL" id="CAI2367741.1"/>
    </source>
</evidence>
<evidence type="ECO:0000313" key="12">
    <source>
        <dbReference type="Proteomes" id="UP001295684"/>
    </source>
</evidence>
<feature type="binding site" evidence="8">
    <location>
        <position position="350"/>
    </location>
    <ligand>
        <name>Fe cation</name>
        <dbReference type="ChEBI" id="CHEBI:24875"/>
    </ligand>
</feature>
<protein>
    <recommendedName>
        <fullName evidence="3">phenylalanine 4-monooxygenase</fullName>
        <ecNumber evidence="3">1.14.16.1</ecNumber>
    </recommendedName>
</protein>
<evidence type="ECO:0000256" key="1">
    <source>
        <dbReference type="ARBA" id="ARBA00001954"/>
    </source>
</evidence>
<dbReference type="SUPFAM" id="SSF55021">
    <property type="entry name" value="ACT-like"/>
    <property type="match status" value="1"/>
</dbReference>
<feature type="domain" description="Biopterin-dependent aromatic amino acid hydroxylase family profile" evidence="9">
    <location>
        <begin position="124"/>
        <end position="466"/>
    </location>
</feature>
<dbReference type="PANTHER" id="PTHR11473:SF24">
    <property type="entry name" value="PHENYLALANINE-4-HYDROXYLASE"/>
    <property type="match status" value="1"/>
</dbReference>
<reference evidence="11" key="1">
    <citation type="submission" date="2023-07" db="EMBL/GenBank/DDBJ databases">
        <authorList>
            <consortium name="AG Swart"/>
            <person name="Singh M."/>
            <person name="Singh A."/>
            <person name="Seah K."/>
            <person name="Emmerich C."/>
        </authorList>
    </citation>
    <scope>NUCLEOTIDE SEQUENCE</scope>
    <source>
        <strain evidence="11">DP1</strain>
    </source>
</reference>
<name>A0AAD1UGX9_EUPCR</name>
<proteinExistence type="inferred from homology"/>
<dbReference type="PROSITE" id="PS51671">
    <property type="entry name" value="ACT"/>
    <property type="match status" value="1"/>
</dbReference>
<evidence type="ECO:0000256" key="7">
    <source>
        <dbReference type="ARBA" id="ARBA00023033"/>
    </source>
</evidence>
<dbReference type="InterPro" id="IPR019774">
    <property type="entry name" value="Aromatic-AA_hydroxylase_C"/>
</dbReference>
<evidence type="ECO:0000259" key="10">
    <source>
        <dbReference type="PROSITE" id="PS51671"/>
    </source>
</evidence>
<dbReference type="PANTHER" id="PTHR11473">
    <property type="entry name" value="AROMATIC AMINO ACID HYDROXYLASE"/>
    <property type="match status" value="1"/>
</dbReference>
<comment type="cofactor">
    <cofactor evidence="1 8">
        <name>Fe(2+)</name>
        <dbReference type="ChEBI" id="CHEBI:29033"/>
    </cofactor>
</comment>
<evidence type="ECO:0000256" key="2">
    <source>
        <dbReference type="ARBA" id="ARBA00009712"/>
    </source>
</evidence>
<sequence length="466" mass="54048">MFYRLVSRRISSTHHVGKRFFTTSQTAQAAVPADTMRDNSEIAEDQRYFEVNDKTGIIVTLKDEKGVLNKALGVFDKYGVCLSHIESKPSKFYKKSKAYDFYLDFEGSFDDEPVRNLISDLSKMSKHLTICGTPEVPWFPTNFYDLDKIGKETLSEGDGIQEADHPGFRDEEYKKRRNFITELALKYQMYDKEVPRVEYTDTEVGVWQHCYPKLKKHYVGRAVKEFNESLAQMEKYCGFAEDNIPQLEDISQYLISKTGWRIRPVGGLLSQREFLNGLAFKVFHSTQYIRHHSAPEYTPEPDIIHELMGHAPMFANKHYADLSQMIGLASLGCPDHYLPRLGTLYWFTIEFGLCMEEGERKAYGAGILSSFGELDWCFSQEEKAPKFFPLDCEEIAENHGDFPISSVQPYYFVSESWEDARKKIRDYCDAIPRPFNVFYNEKTQNIEVDRKIKGVYKTCKDNELLF</sequence>